<sequence>MLVGIVKKDKQAVTLSIGDGANEAVLASDYTVAQFRFLERLLLDQGRWSHLRMAKLLSLNFSGPNQSGHRFWGRNHAMEEIYPRTYRGETNDRSKEKEDYLTQKFNHCSSKNQIWLRKYKSLKDKLAMSDLGEADERQSACPDEVRDNHHLPCSTVKKPWIFVIWVNLGCPRRLTSTFPLPPLEEFLALCKS</sequence>
<keyword evidence="6" id="KW-1185">Reference proteome</keyword>
<evidence type="ECO:0000256" key="1">
    <source>
        <dbReference type="ARBA" id="ARBA00004141"/>
    </source>
</evidence>
<evidence type="ECO:0000256" key="3">
    <source>
        <dbReference type="ARBA" id="ARBA00022842"/>
    </source>
</evidence>
<dbReference type="GO" id="GO:0046872">
    <property type="term" value="F:metal ion binding"/>
    <property type="evidence" value="ECO:0007669"/>
    <property type="project" value="UniProtKB-KW"/>
</dbReference>
<dbReference type="InterPro" id="IPR032630">
    <property type="entry name" value="P_typ_ATPase_c"/>
</dbReference>
<gene>
    <name evidence="5" type="ORF">DAPPUDRAFT_252383</name>
</gene>
<dbReference type="PANTHER" id="PTHR24092:SF190">
    <property type="entry name" value="PHOSPHOLIPID-TRANSPORTING ATPASE"/>
    <property type="match status" value="1"/>
</dbReference>
<evidence type="ECO:0000259" key="4">
    <source>
        <dbReference type="Pfam" id="PF16212"/>
    </source>
</evidence>
<dbReference type="PANTHER" id="PTHR24092">
    <property type="entry name" value="PROBABLE PHOSPHOLIPID-TRANSPORTING ATPASE"/>
    <property type="match status" value="1"/>
</dbReference>
<feature type="domain" description="P-type ATPase C-terminal" evidence="4">
    <location>
        <begin position="25"/>
        <end position="61"/>
    </location>
</feature>
<dbReference type="GO" id="GO:0016020">
    <property type="term" value="C:membrane"/>
    <property type="evidence" value="ECO:0007669"/>
    <property type="project" value="UniProtKB-SubCell"/>
</dbReference>
<dbReference type="AlphaFoldDB" id="E9H2K4"/>
<dbReference type="EMBL" id="GL732586">
    <property type="protein sequence ID" value="EFX73989.1"/>
    <property type="molecule type" value="Genomic_DNA"/>
</dbReference>
<comment type="subcellular location">
    <subcellularLocation>
        <location evidence="1">Membrane</location>
        <topology evidence="1">Multi-pass membrane protein</topology>
    </subcellularLocation>
</comment>
<name>E9H2K4_DAPPU</name>
<evidence type="ECO:0000313" key="5">
    <source>
        <dbReference type="EMBL" id="EFX73989.1"/>
    </source>
</evidence>
<dbReference type="HOGENOM" id="CLU_1416477_0_0_1"/>
<dbReference type="KEGG" id="dpx:DAPPUDRAFT_252383"/>
<proteinExistence type="predicted"/>
<dbReference type="InParanoid" id="E9H2K4"/>
<organism evidence="5 6">
    <name type="scientific">Daphnia pulex</name>
    <name type="common">Water flea</name>
    <dbReference type="NCBI Taxonomy" id="6669"/>
    <lineage>
        <taxon>Eukaryota</taxon>
        <taxon>Metazoa</taxon>
        <taxon>Ecdysozoa</taxon>
        <taxon>Arthropoda</taxon>
        <taxon>Crustacea</taxon>
        <taxon>Branchiopoda</taxon>
        <taxon>Diplostraca</taxon>
        <taxon>Cladocera</taxon>
        <taxon>Anomopoda</taxon>
        <taxon>Daphniidae</taxon>
        <taxon>Daphnia</taxon>
    </lineage>
</organism>
<dbReference type="Pfam" id="PF16212">
    <property type="entry name" value="PhoLip_ATPase_C"/>
    <property type="match status" value="1"/>
</dbReference>
<dbReference type="STRING" id="6669.E9H2K4"/>
<dbReference type="Proteomes" id="UP000000305">
    <property type="component" value="Unassembled WGS sequence"/>
</dbReference>
<evidence type="ECO:0000313" key="6">
    <source>
        <dbReference type="Proteomes" id="UP000000305"/>
    </source>
</evidence>
<keyword evidence="3" id="KW-0460">Magnesium</keyword>
<evidence type="ECO:0000256" key="2">
    <source>
        <dbReference type="ARBA" id="ARBA00022723"/>
    </source>
</evidence>
<dbReference type="OrthoDB" id="9141128at2759"/>
<keyword evidence="2" id="KW-0479">Metal-binding</keyword>
<reference evidence="5 6" key="1">
    <citation type="journal article" date="2011" name="Science">
        <title>The ecoresponsive genome of Daphnia pulex.</title>
        <authorList>
            <person name="Colbourne J.K."/>
            <person name="Pfrender M.E."/>
            <person name="Gilbert D."/>
            <person name="Thomas W.K."/>
            <person name="Tucker A."/>
            <person name="Oakley T.H."/>
            <person name="Tokishita S."/>
            <person name="Aerts A."/>
            <person name="Arnold G.J."/>
            <person name="Basu M.K."/>
            <person name="Bauer D.J."/>
            <person name="Caceres C.E."/>
            <person name="Carmel L."/>
            <person name="Casola C."/>
            <person name="Choi J.H."/>
            <person name="Detter J.C."/>
            <person name="Dong Q."/>
            <person name="Dusheyko S."/>
            <person name="Eads B.D."/>
            <person name="Frohlich T."/>
            <person name="Geiler-Samerotte K.A."/>
            <person name="Gerlach D."/>
            <person name="Hatcher P."/>
            <person name="Jogdeo S."/>
            <person name="Krijgsveld J."/>
            <person name="Kriventseva E.V."/>
            <person name="Kultz D."/>
            <person name="Laforsch C."/>
            <person name="Lindquist E."/>
            <person name="Lopez J."/>
            <person name="Manak J.R."/>
            <person name="Muller J."/>
            <person name="Pangilinan J."/>
            <person name="Patwardhan R.P."/>
            <person name="Pitluck S."/>
            <person name="Pritham E.J."/>
            <person name="Rechtsteiner A."/>
            <person name="Rho M."/>
            <person name="Rogozin I.B."/>
            <person name="Sakarya O."/>
            <person name="Salamov A."/>
            <person name="Schaack S."/>
            <person name="Shapiro H."/>
            <person name="Shiga Y."/>
            <person name="Skalitzky C."/>
            <person name="Smith Z."/>
            <person name="Souvorov A."/>
            <person name="Sung W."/>
            <person name="Tang Z."/>
            <person name="Tsuchiya D."/>
            <person name="Tu H."/>
            <person name="Vos H."/>
            <person name="Wang M."/>
            <person name="Wolf Y.I."/>
            <person name="Yamagata H."/>
            <person name="Yamada T."/>
            <person name="Ye Y."/>
            <person name="Shaw J.R."/>
            <person name="Andrews J."/>
            <person name="Crease T.J."/>
            <person name="Tang H."/>
            <person name="Lucas S.M."/>
            <person name="Robertson H.M."/>
            <person name="Bork P."/>
            <person name="Koonin E.V."/>
            <person name="Zdobnov E.M."/>
            <person name="Grigoriev I.V."/>
            <person name="Lynch M."/>
            <person name="Boore J.L."/>
        </authorList>
    </citation>
    <scope>NUCLEOTIDE SEQUENCE [LARGE SCALE GENOMIC DNA]</scope>
</reference>
<protein>
    <recommendedName>
        <fullName evidence="4">P-type ATPase C-terminal domain-containing protein</fullName>
    </recommendedName>
</protein>
<accession>E9H2K4</accession>
<dbReference type="eggNOG" id="KOG0206">
    <property type="taxonomic scope" value="Eukaryota"/>
</dbReference>